<accession>A0AAW1LSL6</accession>
<proteinExistence type="predicted"/>
<dbReference type="Proteomes" id="UP001458880">
    <property type="component" value="Unassembled WGS sequence"/>
</dbReference>
<name>A0AAW1LSL6_POPJA</name>
<comment type="caution">
    <text evidence="2">The sequence shown here is derived from an EMBL/GenBank/DDBJ whole genome shotgun (WGS) entry which is preliminary data.</text>
</comment>
<evidence type="ECO:0000256" key="1">
    <source>
        <dbReference type="SAM" id="MobiDB-lite"/>
    </source>
</evidence>
<gene>
    <name evidence="2" type="ORF">QE152_g12627</name>
</gene>
<evidence type="ECO:0000313" key="3">
    <source>
        <dbReference type="Proteomes" id="UP001458880"/>
    </source>
</evidence>
<keyword evidence="3" id="KW-1185">Reference proteome</keyword>
<reference evidence="2 3" key="1">
    <citation type="journal article" date="2024" name="BMC Genomics">
        <title>De novo assembly and annotation of Popillia japonica's genome with initial clues to its potential as an invasive pest.</title>
        <authorList>
            <person name="Cucini C."/>
            <person name="Boschi S."/>
            <person name="Funari R."/>
            <person name="Cardaioli E."/>
            <person name="Iannotti N."/>
            <person name="Marturano G."/>
            <person name="Paoli F."/>
            <person name="Bruttini M."/>
            <person name="Carapelli A."/>
            <person name="Frati F."/>
            <person name="Nardi F."/>
        </authorList>
    </citation>
    <scope>NUCLEOTIDE SEQUENCE [LARGE SCALE GENOMIC DNA]</scope>
    <source>
        <strain evidence="2">DMR45628</strain>
    </source>
</reference>
<organism evidence="2 3">
    <name type="scientific">Popillia japonica</name>
    <name type="common">Japanese beetle</name>
    <dbReference type="NCBI Taxonomy" id="7064"/>
    <lineage>
        <taxon>Eukaryota</taxon>
        <taxon>Metazoa</taxon>
        <taxon>Ecdysozoa</taxon>
        <taxon>Arthropoda</taxon>
        <taxon>Hexapoda</taxon>
        <taxon>Insecta</taxon>
        <taxon>Pterygota</taxon>
        <taxon>Neoptera</taxon>
        <taxon>Endopterygota</taxon>
        <taxon>Coleoptera</taxon>
        <taxon>Polyphaga</taxon>
        <taxon>Scarabaeiformia</taxon>
        <taxon>Scarabaeidae</taxon>
        <taxon>Rutelinae</taxon>
        <taxon>Popillia</taxon>
    </lineage>
</organism>
<feature type="compositionally biased region" description="Basic and acidic residues" evidence="1">
    <location>
        <begin position="28"/>
        <end position="39"/>
    </location>
</feature>
<protein>
    <submittedName>
        <fullName evidence="2">Uncharacterized protein</fullName>
    </submittedName>
</protein>
<dbReference type="AlphaFoldDB" id="A0AAW1LSL6"/>
<feature type="region of interest" description="Disordered" evidence="1">
    <location>
        <begin position="19"/>
        <end position="49"/>
    </location>
</feature>
<evidence type="ECO:0000313" key="2">
    <source>
        <dbReference type="EMBL" id="KAK9736359.1"/>
    </source>
</evidence>
<dbReference type="EMBL" id="JASPKY010000115">
    <property type="protein sequence ID" value="KAK9736359.1"/>
    <property type="molecule type" value="Genomic_DNA"/>
</dbReference>
<sequence>MILLNYQVGIDPILTETDTRNRRNQVRSCKEDEPDLGHEHKNKTHREREMKTRKCLDGIANSTDEVSNKLKRKILHRFQTPISYPPFKEGEQEKGIQLIRTDFSFTRIHKFSGSN</sequence>